<dbReference type="AlphaFoldDB" id="D8M8F1"/>
<dbReference type="InterPro" id="IPR009038">
    <property type="entry name" value="GOLD_dom"/>
</dbReference>
<protein>
    <recommendedName>
        <fullName evidence="2">GOLD domain-containing protein</fullName>
    </recommendedName>
</protein>
<sequence>MSASFSAEIPAEILSLQNPLIANQSDKEFTLKLGAGSVYEHPITVTAGSEVKWLFLCDDSNVHFSVILNAAGSSEAREIEKEHRTKGDGRFDGGEFRSEEAGVLTLVWDNTRSLITGREIRVRLAVKHPAKVEEEVKEEEEEEKPKEEEEKPKEEEEEEVKEEVKPKEEEEKPTAEEEEKEEKKVITAAPENATATECIVCLK</sequence>
<dbReference type="EMBL" id="FN668683">
    <property type="protein sequence ID" value="CBK24340.2"/>
    <property type="molecule type" value="Genomic_DNA"/>
</dbReference>
<dbReference type="InterPro" id="IPR036598">
    <property type="entry name" value="GOLD_dom_sf"/>
</dbReference>
<accession>D8M8F1</accession>
<feature type="compositionally biased region" description="Basic and acidic residues" evidence="1">
    <location>
        <begin position="162"/>
        <end position="185"/>
    </location>
</feature>
<organism evidence="3">
    <name type="scientific">Blastocystis hominis</name>
    <dbReference type="NCBI Taxonomy" id="12968"/>
    <lineage>
        <taxon>Eukaryota</taxon>
        <taxon>Sar</taxon>
        <taxon>Stramenopiles</taxon>
        <taxon>Bigyra</taxon>
        <taxon>Opalozoa</taxon>
        <taxon>Opalinata</taxon>
        <taxon>Blastocystidae</taxon>
        <taxon>Blastocystis</taxon>
    </lineage>
</organism>
<dbReference type="Proteomes" id="UP000008312">
    <property type="component" value="Unassembled WGS sequence"/>
</dbReference>
<evidence type="ECO:0000313" key="4">
    <source>
        <dbReference type="Proteomes" id="UP000008312"/>
    </source>
</evidence>
<dbReference type="OrthoDB" id="660555at2759"/>
<reference evidence="3" key="1">
    <citation type="submission" date="2010-02" db="EMBL/GenBank/DDBJ databases">
        <title>Sequencing and annotation of the Blastocystis hominis genome.</title>
        <authorList>
            <person name="Wincker P."/>
        </authorList>
    </citation>
    <scope>NUCLEOTIDE SEQUENCE</scope>
    <source>
        <strain evidence="3">Singapore isolate B</strain>
    </source>
</reference>
<evidence type="ECO:0000259" key="2">
    <source>
        <dbReference type="PROSITE" id="PS50866"/>
    </source>
</evidence>
<dbReference type="RefSeq" id="XP_012898388.1">
    <property type="nucleotide sequence ID" value="XM_013042934.1"/>
</dbReference>
<feature type="domain" description="GOLD" evidence="2">
    <location>
        <begin position="26"/>
        <end position="126"/>
    </location>
</feature>
<feature type="region of interest" description="Disordered" evidence="1">
    <location>
        <begin position="131"/>
        <end position="203"/>
    </location>
</feature>
<dbReference type="SUPFAM" id="SSF101576">
    <property type="entry name" value="Supernatant protein factor (SPF), C-terminal domain"/>
    <property type="match status" value="1"/>
</dbReference>
<feature type="compositionally biased region" description="Basic and acidic residues" evidence="1">
    <location>
        <begin position="143"/>
        <end position="154"/>
    </location>
</feature>
<gene>
    <name evidence="3" type="ORF">GSBLH_T00004090001</name>
</gene>
<dbReference type="InParanoid" id="D8M8F1"/>
<dbReference type="Gene3D" id="2.60.120.680">
    <property type="entry name" value="GOLD domain"/>
    <property type="match status" value="1"/>
</dbReference>
<evidence type="ECO:0000256" key="1">
    <source>
        <dbReference type="SAM" id="MobiDB-lite"/>
    </source>
</evidence>
<keyword evidence="4" id="KW-1185">Reference proteome</keyword>
<dbReference type="PROSITE" id="PS50866">
    <property type="entry name" value="GOLD"/>
    <property type="match status" value="1"/>
</dbReference>
<dbReference type="GeneID" id="24921135"/>
<name>D8M8F1_BLAHO</name>
<proteinExistence type="predicted"/>
<evidence type="ECO:0000313" key="3">
    <source>
        <dbReference type="EMBL" id="CBK24340.2"/>
    </source>
</evidence>